<sequence>MSNNSSSRPERRGYNSDVGSYLTPQVSSSLAALAGSGELSEKDLAELGSRYGIPPSVIIRRPKSTERANASSPGLRSIFVVALENGLCLPVHPYVGDVLSMAGIFPAQLTPNMCSFGFTSHSTSKGVLSRSTKHKADAIAFSTYWVNRHPMPMHFDSDHRVLRATFLSPGSDVDLGALEALRATLVMHDHAPPPPPAAPATSFDQLSLRPPTPIAADPVMVSSSLEEDEVESPLLRRYLRFPGLSPFADPFFASIFTRAACFRARHPIRESPMFGPSDAFLDPQGAEVNTSQVLMGNLSASPHPPLRQGVGLLLPTEQAPIATLGRAGGHSTTVLLDLEDQREVGSTTPQPPPSASSRSQRRLGKDSLPQSPAFPSQSSLASRRSPADQNHKELISSFSTLGDKLFDLQGVVLQSYKGLLSSYEEASGSSSRAGQLEHELKALRKEKAQEEGEYNTLQERYAARVRRTEAVKDELEGMQAERDSALLERDALKKEGENFRTGRDEMLQTK</sequence>
<feature type="compositionally biased region" description="Polar residues" evidence="1">
    <location>
        <begin position="368"/>
        <end position="382"/>
    </location>
</feature>
<name>A0AAV3RHG6_LITER</name>
<gene>
    <name evidence="2" type="ORF">LIER_28932</name>
</gene>
<accession>A0AAV3RHG6</accession>
<keyword evidence="3" id="KW-1185">Reference proteome</keyword>
<organism evidence="2 3">
    <name type="scientific">Lithospermum erythrorhizon</name>
    <name type="common">Purple gromwell</name>
    <name type="synonym">Lithospermum officinale var. erythrorhizon</name>
    <dbReference type="NCBI Taxonomy" id="34254"/>
    <lineage>
        <taxon>Eukaryota</taxon>
        <taxon>Viridiplantae</taxon>
        <taxon>Streptophyta</taxon>
        <taxon>Embryophyta</taxon>
        <taxon>Tracheophyta</taxon>
        <taxon>Spermatophyta</taxon>
        <taxon>Magnoliopsida</taxon>
        <taxon>eudicotyledons</taxon>
        <taxon>Gunneridae</taxon>
        <taxon>Pentapetalae</taxon>
        <taxon>asterids</taxon>
        <taxon>lamiids</taxon>
        <taxon>Boraginales</taxon>
        <taxon>Boraginaceae</taxon>
        <taxon>Boraginoideae</taxon>
        <taxon>Lithospermeae</taxon>
        <taxon>Lithospermum</taxon>
    </lineage>
</organism>
<evidence type="ECO:0000256" key="1">
    <source>
        <dbReference type="SAM" id="MobiDB-lite"/>
    </source>
</evidence>
<dbReference type="AlphaFoldDB" id="A0AAV3RHG6"/>
<dbReference type="EMBL" id="BAABME010009802">
    <property type="protein sequence ID" value="GAA0175834.1"/>
    <property type="molecule type" value="Genomic_DNA"/>
</dbReference>
<feature type="region of interest" description="Disordered" evidence="1">
    <location>
        <begin position="1"/>
        <end position="20"/>
    </location>
</feature>
<feature type="region of interest" description="Disordered" evidence="1">
    <location>
        <begin position="491"/>
        <end position="510"/>
    </location>
</feature>
<comment type="caution">
    <text evidence="2">The sequence shown here is derived from an EMBL/GenBank/DDBJ whole genome shotgun (WGS) entry which is preliminary data.</text>
</comment>
<feature type="region of interest" description="Disordered" evidence="1">
    <location>
        <begin position="342"/>
        <end position="388"/>
    </location>
</feature>
<dbReference type="Proteomes" id="UP001454036">
    <property type="component" value="Unassembled WGS sequence"/>
</dbReference>
<evidence type="ECO:0000313" key="3">
    <source>
        <dbReference type="Proteomes" id="UP001454036"/>
    </source>
</evidence>
<proteinExistence type="predicted"/>
<reference evidence="2 3" key="1">
    <citation type="submission" date="2024-01" db="EMBL/GenBank/DDBJ databases">
        <title>The complete chloroplast genome sequence of Lithospermum erythrorhizon: insights into the phylogenetic relationship among Boraginaceae species and the maternal lineages of purple gromwells.</title>
        <authorList>
            <person name="Okada T."/>
            <person name="Watanabe K."/>
        </authorList>
    </citation>
    <scope>NUCLEOTIDE SEQUENCE [LARGE SCALE GENOMIC DNA]</scope>
</reference>
<evidence type="ECO:0000313" key="2">
    <source>
        <dbReference type="EMBL" id="GAA0175834.1"/>
    </source>
</evidence>
<protein>
    <submittedName>
        <fullName evidence="2">Uncharacterized protein</fullName>
    </submittedName>
</protein>